<gene>
    <name evidence="1" type="ORF">PPACK8108_LOCUS20122</name>
</gene>
<keyword evidence="2" id="KW-1185">Reference proteome</keyword>
<evidence type="ECO:0000313" key="2">
    <source>
        <dbReference type="Proteomes" id="UP001153365"/>
    </source>
</evidence>
<accession>A0AAV0BF67</accession>
<dbReference type="Proteomes" id="UP001153365">
    <property type="component" value="Unassembled WGS sequence"/>
</dbReference>
<proteinExistence type="predicted"/>
<evidence type="ECO:0000313" key="1">
    <source>
        <dbReference type="EMBL" id="CAH7685571.1"/>
    </source>
</evidence>
<dbReference type="AlphaFoldDB" id="A0AAV0BF67"/>
<name>A0AAV0BF67_PHAPC</name>
<dbReference type="EMBL" id="CALTRL010005729">
    <property type="protein sequence ID" value="CAH7685571.1"/>
    <property type="molecule type" value="Genomic_DNA"/>
</dbReference>
<comment type="caution">
    <text evidence="1">The sequence shown here is derived from an EMBL/GenBank/DDBJ whole genome shotgun (WGS) entry which is preliminary data.</text>
</comment>
<organism evidence="1 2">
    <name type="scientific">Phakopsora pachyrhizi</name>
    <name type="common">Asian soybean rust disease fungus</name>
    <dbReference type="NCBI Taxonomy" id="170000"/>
    <lineage>
        <taxon>Eukaryota</taxon>
        <taxon>Fungi</taxon>
        <taxon>Dikarya</taxon>
        <taxon>Basidiomycota</taxon>
        <taxon>Pucciniomycotina</taxon>
        <taxon>Pucciniomycetes</taxon>
        <taxon>Pucciniales</taxon>
        <taxon>Phakopsoraceae</taxon>
        <taxon>Phakopsora</taxon>
    </lineage>
</organism>
<protein>
    <submittedName>
        <fullName evidence="1">Uncharacterized protein</fullName>
    </submittedName>
</protein>
<sequence>MIFKLFKKGRAKLGWVWVRSGLGVGARGRLVLAGLGLAPPHQALGQFEQGEAGMVGMARGRLGWSWLVGRARGRVVWRASVWLGLAGLVLACL</sequence>
<reference evidence="1" key="1">
    <citation type="submission" date="2022-06" db="EMBL/GenBank/DDBJ databases">
        <authorList>
            <consortium name="SYNGENTA / RWTH Aachen University"/>
        </authorList>
    </citation>
    <scope>NUCLEOTIDE SEQUENCE</scope>
</reference>